<keyword evidence="9" id="KW-1185">Reference proteome</keyword>
<dbReference type="PANTHER" id="PTHR43124">
    <property type="entry name" value="PURINE EFFLUX PUMP PBUE"/>
    <property type="match status" value="1"/>
</dbReference>
<comment type="caution">
    <text evidence="8">The sequence shown here is derived from an EMBL/GenBank/DDBJ whole genome shotgun (WGS) entry which is preliminary data.</text>
</comment>
<sequence length="404" mass="41711">MSTSSATALSPFRAWLGVAAITASLFVFVTTELMPVGLLTPISASLTVSVGIAGMMVTAYGISAGVGVPFIVAWTRKVNRRMLLAVLLAVLAIGNLVTALAADFALVLAARLIMGFVHGVFWAIGVAMAMRLVPEDKASKAAAVVLSGMSVATVLGVPLGTFIEDLTDWRTTFLIWSGLSLVAFLAVVAAVPSLPSRSAIPVREVFQLPVKNGRLRVVMFTVALYVLGHFGVYTFIRPFMEHSASVSAALITGLLIVFGVGGAVGNFIAGHTVNKNMRVTFIVACTGLVVSLLLLLAIGDTIVGLAVAVVLWGVSFGAANLCQVNMMLAAAPDTFEAAMSLNTMGYNISIALGALLGGLFANNFGLAGAVWFGVALTAAALLATFGSHRDAARSSAEGDLVSSS</sequence>
<name>A0A6M1R5N6_9ACTN</name>
<feature type="transmembrane region" description="Helical" evidence="6">
    <location>
        <begin position="82"/>
        <end position="102"/>
    </location>
</feature>
<evidence type="ECO:0000256" key="2">
    <source>
        <dbReference type="ARBA" id="ARBA00022475"/>
    </source>
</evidence>
<evidence type="ECO:0000256" key="1">
    <source>
        <dbReference type="ARBA" id="ARBA00004651"/>
    </source>
</evidence>
<keyword evidence="4 6" id="KW-1133">Transmembrane helix</keyword>
<dbReference type="Proteomes" id="UP000483261">
    <property type="component" value="Unassembled WGS sequence"/>
</dbReference>
<dbReference type="RefSeq" id="WP_165111720.1">
    <property type="nucleotide sequence ID" value="NZ_JAALAA010000011.1"/>
</dbReference>
<dbReference type="GO" id="GO:0022857">
    <property type="term" value="F:transmembrane transporter activity"/>
    <property type="evidence" value="ECO:0007669"/>
    <property type="project" value="InterPro"/>
</dbReference>
<feature type="transmembrane region" description="Helical" evidence="6">
    <location>
        <begin position="215"/>
        <end position="236"/>
    </location>
</feature>
<dbReference type="EMBL" id="JAALAA010000011">
    <property type="protein sequence ID" value="NGN94001.1"/>
    <property type="molecule type" value="Genomic_DNA"/>
</dbReference>
<dbReference type="CDD" id="cd17324">
    <property type="entry name" value="MFS_NepI_like"/>
    <property type="match status" value="1"/>
</dbReference>
<proteinExistence type="predicted"/>
<evidence type="ECO:0000256" key="6">
    <source>
        <dbReference type="SAM" id="Phobius"/>
    </source>
</evidence>
<dbReference type="InterPro" id="IPR011701">
    <property type="entry name" value="MFS"/>
</dbReference>
<evidence type="ECO:0000256" key="3">
    <source>
        <dbReference type="ARBA" id="ARBA00022692"/>
    </source>
</evidence>
<feature type="transmembrane region" description="Helical" evidence="6">
    <location>
        <begin position="343"/>
        <end position="360"/>
    </location>
</feature>
<feature type="transmembrane region" description="Helical" evidence="6">
    <location>
        <begin position="248"/>
        <end position="269"/>
    </location>
</feature>
<keyword evidence="3 6" id="KW-0812">Transmembrane</keyword>
<dbReference type="PANTHER" id="PTHR43124:SF3">
    <property type="entry name" value="CHLORAMPHENICOL EFFLUX PUMP RV0191"/>
    <property type="match status" value="1"/>
</dbReference>
<dbReference type="InterPro" id="IPR020846">
    <property type="entry name" value="MFS_dom"/>
</dbReference>
<feature type="transmembrane region" description="Helical" evidence="6">
    <location>
        <begin position="281"/>
        <end position="299"/>
    </location>
</feature>
<gene>
    <name evidence="8" type="ORF">G5C66_14765</name>
</gene>
<dbReference type="SUPFAM" id="SSF103473">
    <property type="entry name" value="MFS general substrate transporter"/>
    <property type="match status" value="1"/>
</dbReference>
<protein>
    <submittedName>
        <fullName evidence="8">MFS transporter</fullName>
    </submittedName>
</protein>
<evidence type="ECO:0000313" key="9">
    <source>
        <dbReference type="Proteomes" id="UP000483261"/>
    </source>
</evidence>
<comment type="subcellular location">
    <subcellularLocation>
        <location evidence="1">Cell membrane</location>
        <topology evidence="1">Multi-pass membrane protein</topology>
    </subcellularLocation>
</comment>
<feature type="transmembrane region" description="Helical" evidence="6">
    <location>
        <begin position="50"/>
        <end position="75"/>
    </location>
</feature>
<feature type="transmembrane region" description="Helical" evidence="6">
    <location>
        <begin position="108"/>
        <end position="129"/>
    </location>
</feature>
<dbReference type="GO" id="GO:0005886">
    <property type="term" value="C:plasma membrane"/>
    <property type="evidence" value="ECO:0007669"/>
    <property type="project" value="UniProtKB-SubCell"/>
</dbReference>
<keyword evidence="5 6" id="KW-0472">Membrane</keyword>
<dbReference type="AlphaFoldDB" id="A0A6M1R5N6"/>
<evidence type="ECO:0000259" key="7">
    <source>
        <dbReference type="PROSITE" id="PS50850"/>
    </source>
</evidence>
<dbReference type="InterPro" id="IPR036259">
    <property type="entry name" value="MFS_trans_sf"/>
</dbReference>
<accession>A0A6M1R5N6</accession>
<organism evidence="8 9">
    <name type="scientific">Nocardioides turkmenicus</name>
    <dbReference type="NCBI Taxonomy" id="2711220"/>
    <lineage>
        <taxon>Bacteria</taxon>
        <taxon>Bacillati</taxon>
        <taxon>Actinomycetota</taxon>
        <taxon>Actinomycetes</taxon>
        <taxon>Propionibacteriales</taxon>
        <taxon>Nocardioidaceae</taxon>
        <taxon>Nocardioides</taxon>
    </lineage>
</organism>
<feature type="transmembrane region" description="Helical" evidence="6">
    <location>
        <begin position="12"/>
        <end position="30"/>
    </location>
</feature>
<evidence type="ECO:0000256" key="5">
    <source>
        <dbReference type="ARBA" id="ARBA00023136"/>
    </source>
</evidence>
<evidence type="ECO:0000256" key="4">
    <source>
        <dbReference type="ARBA" id="ARBA00022989"/>
    </source>
</evidence>
<feature type="transmembrane region" description="Helical" evidence="6">
    <location>
        <begin position="173"/>
        <end position="194"/>
    </location>
</feature>
<dbReference type="InterPro" id="IPR050189">
    <property type="entry name" value="MFS_Efflux_Transporters"/>
</dbReference>
<dbReference type="Pfam" id="PF07690">
    <property type="entry name" value="MFS_1"/>
    <property type="match status" value="1"/>
</dbReference>
<keyword evidence="2" id="KW-1003">Cell membrane</keyword>
<dbReference type="Gene3D" id="1.20.1250.20">
    <property type="entry name" value="MFS general substrate transporter like domains"/>
    <property type="match status" value="1"/>
</dbReference>
<dbReference type="PROSITE" id="PS50850">
    <property type="entry name" value="MFS"/>
    <property type="match status" value="1"/>
</dbReference>
<reference evidence="8 9" key="1">
    <citation type="submission" date="2020-02" db="EMBL/GenBank/DDBJ databases">
        <title>Whole-genome analyses of novel actinobacteria.</title>
        <authorList>
            <person name="Sahin N."/>
        </authorList>
    </citation>
    <scope>NUCLEOTIDE SEQUENCE [LARGE SCALE GENOMIC DNA]</scope>
    <source>
        <strain evidence="8 9">KC13</strain>
    </source>
</reference>
<feature type="transmembrane region" description="Helical" evidence="6">
    <location>
        <begin position="366"/>
        <end position="385"/>
    </location>
</feature>
<feature type="transmembrane region" description="Helical" evidence="6">
    <location>
        <begin position="141"/>
        <end position="161"/>
    </location>
</feature>
<feature type="transmembrane region" description="Helical" evidence="6">
    <location>
        <begin position="305"/>
        <end position="331"/>
    </location>
</feature>
<feature type="domain" description="Major facilitator superfamily (MFS) profile" evidence="7">
    <location>
        <begin position="16"/>
        <end position="392"/>
    </location>
</feature>
<evidence type="ECO:0000313" key="8">
    <source>
        <dbReference type="EMBL" id="NGN94001.1"/>
    </source>
</evidence>